<dbReference type="AlphaFoldDB" id="A0A699HXK7"/>
<organism evidence="2">
    <name type="scientific">Tanacetum cinerariifolium</name>
    <name type="common">Dalmatian daisy</name>
    <name type="synonym">Chrysanthemum cinerariifolium</name>
    <dbReference type="NCBI Taxonomy" id="118510"/>
    <lineage>
        <taxon>Eukaryota</taxon>
        <taxon>Viridiplantae</taxon>
        <taxon>Streptophyta</taxon>
        <taxon>Embryophyta</taxon>
        <taxon>Tracheophyta</taxon>
        <taxon>Spermatophyta</taxon>
        <taxon>Magnoliopsida</taxon>
        <taxon>eudicotyledons</taxon>
        <taxon>Gunneridae</taxon>
        <taxon>Pentapetalae</taxon>
        <taxon>asterids</taxon>
        <taxon>campanulids</taxon>
        <taxon>Asterales</taxon>
        <taxon>Asteraceae</taxon>
        <taxon>Asteroideae</taxon>
        <taxon>Anthemideae</taxon>
        <taxon>Anthemidinae</taxon>
        <taxon>Tanacetum</taxon>
    </lineage>
</organism>
<protein>
    <submittedName>
        <fullName evidence="2">Uncharacterized protein</fullName>
    </submittedName>
</protein>
<proteinExistence type="predicted"/>
<evidence type="ECO:0000256" key="1">
    <source>
        <dbReference type="SAM" id="MobiDB-lite"/>
    </source>
</evidence>
<sequence>MRRVGKGFSGRVTPLFPTMVVQSKLGEGSAMPTDPHRTPTILQSLSSQPQKTHKTRKPTRKVAQVPQPSDPMEHVANEAVHKELGDNLVRAATTASSLGVEQDSGIIAKKVLELEKTKTSQHNEIASLKRGVKKLKKRNRSRTHKLKRLYKVGLTARVESLDDEESLCEDASKQGRIKAIDADEDITLVNDQDATDKDMFDVNVLGGKEVFAAAGQNENVVNITTEELTLAQALKALKTSKPKVKGLVTQEPSKIDADYHLAERLQAQEQKELSDVEKATLFQQLLEKRTKHFAAKRVKEKKNKPPIKAQQRKIMCTYLKNIEGYKLNDFKLKEFNSIKEIFDKAFRRVNTFVDYKIELVKEKEKRAGEELIQKSTKKQKVDNDKEKDELKQLMEPNHDKEEVAIDTIPLTVKEDLEDLYKLVSARYGSTRPVENMDLLLWGYLKTMFEPHVEDEVWKKQQGYKVLEWKLYNLCRVHSLMMQSM</sequence>
<comment type="caution">
    <text evidence="2">The sequence shown here is derived from an EMBL/GenBank/DDBJ whole genome shotgun (WGS) entry which is preliminary data.</text>
</comment>
<feature type="region of interest" description="Disordered" evidence="1">
    <location>
        <begin position="26"/>
        <end position="70"/>
    </location>
</feature>
<feature type="compositionally biased region" description="Basic residues" evidence="1">
    <location>
        <begin position="51"/>
        <end position="60"/>
    </location>
</feature>
<feature type="compositionally biased region" description="Polar residues" evidence="1">
    <location>
        <begin position="40"/>
        <end position="50"/>
    </location>
</feature>
<name>A0A699HXK7_TANCI</name>
<reference evidence="2" key="1">
    <citation type="journal article" date="2019" name="Sci. Rep.">
        <title>Draft genome of Tanacetum cinerariifolium, the natural source of mosquito coil.</title>
        <authorList>
            <person name="Yamashiro T."/>
            <person name="Shiraishi A."/>
            <person name="Satake H."/>
            <person name="Nakayama K."/>
        </authorList>
    </citation>
    <scope>NUCLEOTIDE SEQUENCE</scope>
</reference>
<dbReference type="EMBL" id="BKCJ010207593">
    <property type="protein sequence ID" value="GEY76552.1"/>
    <property type="molecule type" value="Genomic_DNA"/>
</dbReference>
<evidence type="ECO:0000313" key="2">
    <source>
        <dbReference type="EMBL" id="GEY76552.1"/>
    </source>
</evidence>
<gene>
    <name evidence="2" type="ORF">Tci_448526</name>
</gene>
<accession>A0A699HXK7</accession>